<accession>A0A4C1TKC7</accession>
<evidence type="ECO:0000313" key="3">
    <source>
        <dbReference type="Proteomes" id="UP000299102"/>
    </source>
</evidence>
<feature type="region of interest" description="Disordered" evidence="1">
    <location>
        <begin position="36"/>
        <end position="61"/>
    </location>
</feature>
<dbReference type="AlphaFoldDB" id="A0A4C1TKC7"/>
<evidence type="ECO:0000313" key="2">
    <source>
        <dbReference type="EMBL" id="GBP13828.1"/>
    </source>
</evidence>
<dbReference type="EMBL" id="BGZK01000059">
    <property type="protein sequence ID" value="GBP13828.1"/>
    <property type="molecule type" value="Genomic_DNA"/>
</dbReference>
<evidence type="ECO:0000256" key="1">
    <source>
        <dbReference type="SAM" id="MobiDB-lite"/>
    </source>
</evidence>
<gene>
    <name evidence="2" type="ORF">EVAR_8041_1</name>
</gene>
<protein>
    <submittedName>
        <fullName evidence="2">Uncharacterized protein</fullName>
    </submittedName>
</protein>
<proteinExistence type="predicted"/>
<keyword evidence="3" id="KW-1185">Reference proteome</keyword>
<comment type="caution">
    <text evidence="2">The sequence shown here is derived from an EMBL/GenBank/DDBJ whole genome shotgun (WGS) entry which is preliminary data.</text>
</comment>
<sequence>MVGRLSISICAIGDFETVAVSAMCGAVSAAAARQQVREGGTGGRDGADQYPEAWPRRRSSFEARRHRHTARRIAHPIALCYYYFANLFANN</sequence>
<name>A0A4C1TKC7_EUMVA</name>
<organism evidence="2 3">
    <name type="scientific">Eumeta variegata</name>
    <name type="common">Bagworm moth</name>
    <name type="synonym">Eumeta japonica</name>
    <dbReference type="NCBI Taxonomy" id="151549"/>
    <lineage>
        <taxon>Eukaryota</taxon>
        <taxon>Metazoa</taxon>
        <taxon>Ecdysozoa</taxon>
        <taxon>Arthropoda</taxon>
        <taxon>Hexapoda</taxon>
        <taxon>Insecta</taxon>
        <taxon>Pterygota</taxon>
        <taxon>Neoptera</taxon>
        <taxon>Endopterygota</taxon>
        <taxon>Lepidoptera</taxon>
        <taxon>Glossata</taxon>
        <taxon>Ditrysia</taxon>
        <taxon>Tineoidea</taxon>
        <taxon>Psychidae</taxon>
        <taxon>Oiketicinae</taxon>
        <taxon>Eumeta</taxon>
    </lineage>
</organism>
<reference evidence="2 3" key="1">
    <citation type="journal article" date="2019" name="Commun. Biol.">
        <title>The bagworm genome reveals a unique fibroin gene that provides high tensile strength.</title>
        <authorList>
            <person name="Kono N."/>
            <person name="Nakamura H."/>
            <person name="Ohtoshi R."/>
            <person name="Tomita M."/>
            <person name="Numata K."/>
            <person name="Arakawa K."/>
        </authorList>
    </citation>
    <scope>NUCLEOTIDE SEQUENCE [LARGE SCALE GENOMIC DNA]</scope>
</reference>
<dbReference type="Proteomes" id="UP000299102">
    <property type="component" value="Unassembled WGS sequence"/>
</dbReference>